<dbReference type="Proteomes" id="UP000612055">
    <property type="component" value="Unassembled WGS sequence"/>
</dbReference>
<gene>
    <name evidence="3" type="ORF">HYH03_014776</name>
</gene>
<feature type="region of interest" description="Disordered" evidence="1">
    <location>
        <begin position="35"/>
        <end position="141"/>
    </location>
</feature>
<feature type="transmembrane region" description="Helical" evidence="2">
    <location>
        <begin position="245"/>
        <end position="263"/>
    </location>
</feature>
<dbReference type="EMBL" id="JAEHOE010000110">
    <property type="protein sequence ID" value="KAG2486608.1"/>
    <property type="molecule type" value="Genomic_DNA"/>
</dbReference>
<name>A0A835XPJ8_9CHLO</name>
<feature type="transmembrane region" description="Helical" evidence="2">
    <location>
        <begin position="275"/>
        <end position="292"/>
    </location>
</feature>
<evidence type="ECO:0000256" key="1">
    <source>
        <dbReference type="SAM" id="MobiDB-lite"/>
    </source>
</evidence>
<keyword evidence="2" id="KW-0472">Membrane</keyword>
<feature type="region of interest" description="Disordered" evidence="1">
    <location>
        <begin position="164"/>
        <end position="213"/>
    </location>
</feature>
<reference evidence="3" key="1">
    <citation type="journal article" date="2020" name="bioRxiv">
        <title>Comparative genomics of Chlamydomonas.</title>
        <authorList>
            <person name="Craig R.J."/>
            <person name="Hasan A.R."/>
            <person name="Ness R.W."/>
            <person name="Keightley P.D."/>
        </authorList>
    </citation>
    <scope>NUCLEOTIDE SEQUENCE</scope>
    <source>
        <strain evidence="3">CCAP 11/70</strain>
    </source>
</reference>
<evidence type="ECO:0000313" key="4">
    <source>
        <dbReference type="Proteomes" id="UP000612055"/>
    </source>
</evidence>
<keyword evidence="2" id="KW-1133">Transmembrane helix</keyword>
<feature type="transmembrane region" description="Helical" evidence="2">
    <location>
        <begin position="220"/>
        <end position="238"/>
    </location>
</feature>
<dbReference type="AlphaFoldDB" id="A0A835XPJ8"/>
<feature type="compositionally biased region" description="Low complexity" evidence="1">
    <location>
        <begin position="186"/>
        <end position="213"/>
    </location>
</feature>
<keyword evidence="2" id="KW-0812">Transmembrane</keyword>
<protein>
    <submittedName>
        <fullName evidence="3">Uncharacterized protein</fullName>
    </submittedName>
</protein>
<keyword evidence="4" id="KW-1185">Reference proteome</keyword>
<comment type="caution">
    <text evidence="3">The sequence shown here is derived from an EMBL/GenBank/DDBJ whole genome shotgun (WGS) entry which is preliminary data.</text>
</comment>
<evidence type="ECO:0000256" key="2">
    <source>
        <dbReference type="SAM" id="Phobius"/>
    </source>
</evidence>
<feature type="compositionally biased region" description="Low complexity" evidence="1">
    <location>
        <begin position="40"/>
        <end position="73"/>
    </location>
</feature>
<evidence type="ECO:0000313" key="3">
    <source>
        <dbReference type="EMBL" id="KAG2486608.1"/>
    </source>
</evidence>
<proteinExistence type="predicted"/>
<feature type="compositionally biased region" description="Low complexity" evidence="1">
    <location>
        <begin position="81"/>
        <end position="104"/>
    </location>
</feature>
<sequence length="393" mass="38635">MDDAAAKRAAAAEARRQKILARGTDRLNRITVGTPIAAVDGGDAAGPSEAAAATSGAAPSDAHGDAPTTAPAPAAAPAPRSPAAEPAATSDDAPSPSQQQPAPSTVAQPDPPGTAPAAEPVAEPGSSSSGDADLDAETSQQMEQMEQALHALLNRLAFDPMAQGAPAAGALPPDLQAEPRQPPAQRPATAAPATAASPRGPATASPRAAGTGAVAPPSAAVARLAALLLLVLGPALTAAVERTRAVRLVLAVGLAVAVRYGILPGLLEAGPLPPVVLLLFTQVALIAGTHMVPSEQPRRLRLSKSTEALLGASGDAGADDDATAASTAASSAAAAGQPPPRFDWVSLVPGLRPFLDSVAAARSLAAGLLGDVSVYLVALVLMGESAGRGAMEA</sequence>
<feature type="compositionally biased region" description="Low complexity" evidence="1">
    <location>
        <begin position="164"/>
        <end position="176"/>
    </location>
</feature>
<accession>A0A835XPJ8</accession>
<organism evidence="3 4">
    <name type="scientific">Edaphochlamys debaryana</name>
    <dbReference type="NCBI Taxonomy" id="47281"/>
    <lineage>
        <taxon>Eukaryota</taxon>
        <taxon>Viridiplantae</taxon>
        <taxon>Chlorophyta</taxon>
        <taxon>core chlorophytes</taxon>
        <taxon>Chlorophyceae</taxon>
        <taxon>CS clade</taxon>
        <taxon>Chlamydomonadales</taxon>
        <taxon>Chlamydomonadales incertae sedis</taxon>
        <taxon>Edaphochlamys</taxon>
    </lineage>
</organism>